<evidence type="ECO:0000256" key="5">
    <source>
        <dbReference type="ARBA" id="ARBA00022475"/>
    </source>
</evidence>
<evidence type="ECO:0000256" key="1">
    <source>
        <dbReference type="ARBA" id="ARBA00004651"/>
    </source>
</evidence>
<feature type="transmembrane region" description="Helical" evidence="10">
    <location>
        <begin position="270"/>
        <end position="289"/>
    </location>
</feature>
<feature type="transmembrane region" description="Helical" evidence="10">
    <location>
        <begin position="169"/>
        <end position="188"/>
    </location>
</feature>
<organism evidence="11 12">
    <name type="scientific">Candidatus Anaerotruncus excrementipullorum</name>
    <dbReference type="NCBI Taxonomy" id="2838465"/>
    <lineage>
        <taxon>Bacteria</taxon>
        <taxon>Bacillati</taxon>
        <taxon>Bacillota</taxon>
        <taxon>Clostridia</taxon>
        <taxon>Eubacteriales</taxon>
        <taxon>Oscillospiraceae</taxon>
        <taxon>Anaerotruncus</taxon>
    </lineage>
</organism>
<dbReference type="GO" id="GO:0046677">
    <property type="term" value="P:response to antibiotic"/>
    <property type="evidence" value="ECO:0007669"/>
    <property type="project" value="UniProtKB-KW"/>
</dbReference>
<dbReference type="InterPro" id="IPR048279">
    <property type="entry name" value="MdtK-like"/>
</dbReference>
<name>A0A9D1WPC9_9FIRM</name>
<dbReference type="CDD" id="cd13143">
    <property type="entry name" value="MATE_MepA_like"/>
    <property type="match status" value="1"/>
</dbReference>
<dbReference type="PIRSF" id="PIRSF006603">
    <property type="entry name" value="DinF"/>
    <property type="match status" value="1"/>
</dbReference>
<comment type="similarity">
    <text evidence="2">Belongs to the multi antimicrobial extrusion (MATE) (TC 2.A.66.1) family. MepA subfamily.</text>
</comment>
<keyword evidence="6 10" id="KW-0812">Transmembrane</keyword>
<evidence type="ECO:0000256" key="9">
    <source>
        <dbReference type="ARBA" id="ARBA00023251"/>
    </source>
</evidence>
<keyword evidence="7 10" id="KW-1133">Transmembrane helix</keyword>
<keyword evidence="4" id="KW-0813">Transport</keyword>
<protein>
    <recommendedName>
        <fullName evidence="3">Multidrug export protein MepA</fullName>
    </recommendedName>
</protein>
<feature type="transmembrane region" description="Helical" evidence="10">
    <location>
        <begin position="318"/>
        <end position="337"/>
    </location>
</feature>
<dbReference type="NCBIfam" id="TIGR00797">
    <property type="entry name" value="matE"/>
    <property type="match status" value="1"/>
</dbReference>
<feature type="transmembrane region" description="Helical" evidence="10">
    <location>
        <begin position="387"/>
        <end position="407"/>
    </location>
</feature>
<evidence type="ECO:0000256" key="8">
    <source>
        <dbReference type="ARBA" id="ARBA00023136"/>
    </source>
</evidence>
<evidence type="ECO:0000256" key="4">
    <source>
        <dbReference type="ARBA" id="ARBA00022448"/>
    </source>
</evidence>
<dbReference type="AlphaFoldDB" id="A0A9D1WPC9"/>
<feature type="transmembrane region" description="Helical" evidence="10">
    <location>
        <begin position="96"/>
        <end position="116"/>
    </location>
</feature>
<keyword evidence="9" id="KW-0046">Antibiotic resistance</keyword>
<accession>A0A9D1WPC9</accession>
<comment type="caution">
    <text evidence="11">The sequence shown here is derived from an EMBL/GenBank/DDBJ whole genome shotgun (WGS) entry which is preliminary data.</text>
</comment>
<reference evidence="11" key="2">
    <citation type="submission" date="2021-04" db="EMBL/GenBank/DDBJ databases">
        <authorList>
            <person name="Gilroy R."/>
        </authorList>
    </citation>
    <scope>NUCLEOTIDE SEQUENCE</scope>
    <source>
        <strain evidence="11">CHK188-5543</strain>
    </source>
</reference>
<feature type="transmembrane region" description="Helical" evidence="10">
    <location>
        <begin position="357"/>
        <end position="375"/>
    </location>
</feature>
<feature type="transmembrane region" description="Helical" evidence="10">
    <location>
        <begin position="234"/>
        <end position="250"/>
    </location>
</feature>
<dbReference type="GO" id="GO:0042910">
    <property type="term" value="F:xenobiotic transmembrane transporter activity"/>
    <property type="evidence" value="ECO:0007669"/>
    <property type="project" value="InterPro"/>
</dbReference>
<evidence type="ECO:0000256" key="2">
    <source>
        <dbReference type="ARBA" id="ARBA00008417"/>
    </source>
</evidence>
<dbReference type="GO" id="GO:0005886">
    <property type="term" value="C:plasma membrane"/>
    <property type="evidence" value="ECO:0007669"/>
    <property type="project" value="UniProtKB-SubCell"/>
</dbReference>
<dbReference type="Proteomes" id="UP000886800">
    <property type="component" value="Unassembled WGS sequence"/>
</dbReference>
<evidence type="ECO:0000256" key="10">
    <source>
        <dbReference type="SAM" id="Phobius"/>
    </source>
</evidence>
<evidence type="ECO:0000256" key="7">
    <source>
        <dbReference type="ARBA" id="ARBA00022989"/>
    </source>
</evidence>
<feature type="transmembrane region" description="Helical" evidence="10">
    <location>
        <begin position="13"/>
        <end position="34"/>
    </location>
</feature>
<keyword evidence="5" id="KW-1003">Cell membrane</keyword>
<dbReference type="EMBL" id="DXES01000013">
    <property type="protein sequence ID" value="HIX64742.1"/>
    <property type="molecule type" value="Genomic_DNA"/>
</dbReference>
<feature type="transmembrane region" description="Helical" evidence="10">
    <location>
        <begin position="194"/>
        <end position="214"/>
    </location>
</feature>
<dbReference type="GO" id="GO:0015297">
    <property type="term" value="F:antiporter activity"/>
    <property type="evidence" value="ECO:0007669"/>
    <property type="project" value="InterPro"/>
</dbReference>
<feature type="transmembrane region" description="Helical" evidence="10">
    <location>
        <begin position="136"/>
        <end position="157"/>
    </location>
</feature>
<dbReference type="PANTHER" id="PTHR43823:SF3">
    <property type="entry name" value="MULTIDRUG EXPORT PROTEIN MEPA"/>
    <property type="match status" value="1"/>
</dbReference>
<dbReference type="InterPro" id="IPR002528">
    <property type="entry name" value="MATE_fam"/>
</dbReference>
<reference evidence="11" key="1">
    <citation type="journal article" date="2021" name="PeerJ">
        <title>Extensive microbial diversity within the chicken gut microbiome revealed by metagenomics and culture.</title>
        <authorList>
            <person name="Gilroy R."/>
            <person name="Ravi A."/>
            <person name="Getino M."/>
            <person name="Pursley I."/>
            <person name="Horton D.L."/>
            <person name="Alikhan N.F."/>
            <person name="Baker D."/>
            <person name="Gharbi K."/>
            <person name="Hall N."/>
            <person name="Watson M."/>
            <person name="Adriaenssens E.M."/>
            <person name="Foster-Nyarko E."/>
            <person name="Jarju S."/>
            <person name="Secka A."/>
            <person name="Antonio M."/>
            <person name="Oren A."/>
            <person name="Chaudhuri R.R."/>
            <person name="La Ragione R."/>
            <person name="Hildebrand F."/>
            <person name="Pallen M.J."/>
        </authorList>
    </citation>
    <scope>NUCLEOTIDE SEQUENCE</scope>
    <source>
        <strain evidence="11">CHK188-5543</strain>
    </source>
</reference>
<dbReference type="PANTHER" id="PTHR43823">
    <property type="entry name" value="SPORULATION PROTEIN YKVU"/>
    <property type="match status" value="1"/>
</dbReference>
<keyword evidence="8 10" id="KW-0472">Membrane</keyword>
<feature type="transmembrane region" description="Helical" evidence="10">
    <location>
        <begin position="54"/>
        <end position="75"/>
    </location>
</feature>
<evidence type="ECO:0000256" key="6">
    <source>
        <dbReference type="ARBA" id="ARBA00022692"/>
    </source>
</evidence>
<evidence type="ECO:0000313" key="11">
    <source>
        <dbReference type="EMBL" id="HIX64742.1"/>
    </source>
</evidence>
<gene>
    <name evidence="11" type="ORF">H9736_00685</name>
</gene>
<dbReference type="InterPro" id="IPR045070">
    <property type="entry name" value="MATE_MepA-like"/>
</dbReference>
<proteinExistence type="inferred from homology"/>
<evidence type="ECO:0000256" key="3">
    <source>
        <dbReference type="ARBA" id="ARBA00022106"/>
    </source>
</evidence>
<feature type="transmembrane region" description="Helical" evidence="10">
    <location>
        <begin position="419"/>
        <end position="439"/>
    </location>
</feature>
<comment type="subcellular location">
    <subcellularLocation>
        <location evidence="1">Cell membrane</location>
        <topology evidence="1">Multi-pass membrane protein</topology>
    </subcellularLocation>
</comment>
<dbReference type="Pfam" id="PF01554">
    <property type="entry name" value="MatE"/>
    <property type="match status" value="2"/>
</dbReference>
<dbReference type="InterPro" id="IPR051327">
    <property type="entry name" value="MATE_MepA_subfamily"/>
</dbReference>
<sequence length="457" mass="49172">MDERFSQDSIPRLILRLSVPAIAAQLVNALYNVVDRMYIARIPQVGDIALTGVGLAFPIIMVISAFAALIGYGGAPLASIRMGAGDKARAEQMMGNCFTMLVAVALALTAGLWFTAQPLLQVFGASPDTLPYAVEYLKIYLLGTLSVQISLGMNQFLSAQGFAKTSMATVCLGAALNIILDPVFIFVFDMGVAGAAWATILSQTASAVWVLRFLISGRGVLRLRLACLRVQPRIAGAVLSLGLSPFIMQSTESLVQVTFNTSLQKYGGDAYVGAMVIMSSLMQFFMMPIQGFAQGSQPIISYNYGAGNYGRVKQAIRYMAGFCVAFATLLWAVMVFLPELPIRLFTDSPDLAALTASVMPVYFFGMLIFGFQMAFQQAFIGLGQAKVSIFIAVLRKLILLIPLVLLLPRLITPPTAGVFLAEPVADITAAATCCVLFALKSRQLLDPQKNPPPRQGD</sequence>
<evidence type="ECO:0000313" key="12">
    <source>
        <dbReference type="Proteomes" id="UP000886800"/>
    </source>
</evidence>